<keyword evidence="5" id="KW-0460">Magnesium</keyword>
<comment type="caution">
    <text evidence="13">The sequence shown here is derived from an EMBL/GenBank/DDBJ whole genome shotgun (WGS) entry which is preliminary data.</text>
</comment>
<comment type="similarity">
    <text evidence="2">Belongs to the phosphohexose mutase family.</text>
</comment>
<dbReference type="InterPro" id="IPR005844">
    <property type="entry name" value="A-D-PHexomutase_a/b/a-I"/>
</dbReference>
<feature type="domain" description="Alpha-D-phosphohexomutase alpha/beta/alpha" evidence="9">
    <location>
        <begin position="276"/>
        <end position="401"/>
    </location>
</feature>
<gene>
    <name evidence="13" type="ORF">M768_08680</name>
</gene>
<dbReference type="Gene3D" id="3.30.310.50">
    <property type="entry name" value="Alpha-D-phosphohexomutase, C-terminal domain"/>
    <property type="match status" value="1"/>
</dbReference>
<evidence type="ECO:0000256" key="7">
    <source>
        <dbReference type="SAM" id="MobiDB-lite"/>
    </source>
</evidence>
<dbReference type="InterPro" id="IPR029044">
    <property type="entry name" value="Nucleotide-diphossugar_trans"/>
</dbReference>
<feature type="compositionally biased region" description="Low complexity" evidence="7">
    <location>
        <begin position="1"/>
        <end position="13"/>
    </location>
</feature>
<dbReference type="InterPro" id="IPR036900">
    <property type="entry name" value="A-D-PHexomutase_C_sf"/>
</dbReference>
<dbReference type="InterPro" id="IPR005845">
    <property type="entry name" value="A-D-PHexomutase_a/b/a-II"/>
</dbReference>
<dbReference type="AlphaFoldDB" id="A0A0M0F989"/>
<dbReference type="PRINTS" id="PR00509">
    <property type="entry name" value="PGMPMM"/>
</dbReference>
<dbReference type="GO" id="GO:0006166">
    <property type="term" value="P:purine ribonucleoside salvage"/>
    <property type="evidence" value="ECO:0007669"/>
    <property type="project" value="TreeGrafter"/>
</dbReference>
<feature type="domain" description="Alpha-D-phosphohexomutase alpha/beta/alpha" evidence="10">
    <location>
        <begin position="435"/>
        <end position="538"/>
    </location>
</feature>
<comment type="cofactor">
    <cofactor evidence="1">
        <name>Mg(2+)</name>
        <dbReference type="ChEBI" id="CHEBI:18420"/>
    </cofactor>
</comment>
<sequence length="748" mass="80084">MTATTPAKPSATTQRPRGSAHVRTARAAVVLAAGHDAASRELLSRPLGSATVVELAVANVRRVVDASRIVVVVAPDDPTVRELLGEDVVYVEQEAPLGTGDAVLAARGAVASVLGLGVEEPVLVAYADTPLLRSESLLGLLTRHTLTGADLSLLSAVVDDPDGYGRVVRAEGEITAILESSEAGGVAEPRTEINVGAYVAAPGLLFGELERMASDGEHRLTELARRVIGAGKRISSYRIVDVDEVRGINTPDELAQAADIVLKRLFVPKKNTDTKIVFGTGGWRAVIGEGYTLANVRRLCQAIANETIRRGLDAKGVVIGGDRRFLSRESAIAAAEVFAGNNIAVTLLPDDVPTPLVTFAAPYLGAAYGIIVTSSHNPPEWNGMKVFRQDGSLPLDDETDRYQDEANALSVDDVITLDIDVARRAGVVVDRSLTDPYVDAIEKIIDVDAVRGSDLQVIVDPMYGTSQLTLGTILSDMRVRSEFIHATHNPLFGGVAPAPDLQRLSTLVTMIQQGGGRYDLGMATDGDSDRIGIVDETGEYISTNDLLLLLYWYLHEVRGEKGGVVRNLATTHLLDRLAAHFGEESREVKVGFKHVTAGMEDIGAVLGGESSGGLTIRGWILGKDGIFACALVAEMLARTGKRISELRAMIYEITGRLYTLEAGVPATPEMRVEVPRRLEAEPLTHVGPYPVVSVSHLDGTKILLENDNWALLRFSGTEPVLRMFVEADSPEKAAELLEWLQGFVTAGV</sequence>
<feature type="domain" description="Alpha-D-phosphohexomutase alpha/beta/alpha" evidence="11">
    <location>
        <begin position="544"/>
        <end position="648"/>
    </location>
</feature>
<name>A0A0M0F989_CELCE</name>
<dbReference type="Pfam" id="PF02880">
    <property type="entry name" value="PGM_PMM_III"/>
    <property type="match status" value="1"/>
</dbReference>
<dbReference type="PANTHER" id="PTHR45745">
    <property type="entry name" value="PHOSPHOMANNOMUTASE 45A"/>
    <property type="match status" value="1"/>
</dbReference>
<dbReference type="InterPro" id="IPR005846">
    <property type="entry name" value="A-D-PHexomutase_a/b/a-III"/>
</dbReference>
<feature type="region of interest" description="Disordered" evidence="7">
    <location>
        <begin position="1"/>
        <end position="21"/>
    </location>
</feature>
<dbReference type="GO" id="GO:0046872">
    <property type="term" value="F:metal ion binding"/>
    <property type="evidence" value="ECO:0007669"/>
    <property type="project" value="UniProtKB-KW"/>
</dbReference>
<evidence type="ECO:0000259" key="11">
    <source>
        <dbReference type="Pfam" id="PF02880"/>
    </source>
</evidence>
<evidence type="ECO:0000259" key="8">
    <source>
        <dbReference type="Pfam" id="PF00408"/>
    </source>
</evidence>
<evidence type="ECO:0000259" key="10">
    <source>
        <dbReference type="Pfam" id="PF02879"/>
    </source>
</evidence>
<dbReference type="Pfam" id="PF02878">
    <property type="entry name" value="PGM_PMM_I"/>
    <property type="match status" value="1"/>
</dbReference>
<organism evidence="13 14">
    <name type="scientific">Cellulosimicrobium cellulans F16</name>
    <dbReference type="NCBI Taxonomy" id="1350482"/>
    <lineage>
        <taxon>Bacteria</taxon>
        <taxon>Bacillati</taxon>
        <taxon>Actinomycetota</taxon>
        <taxon>Actinomycetes</taxon>
        <taxon>Micrococcales</taxon>
        <taxon>Promicromonosporaceae</taxon>
        <taxon>Cellulosimicrobium</taxon>
    </lineage>
</organism>
<dbReference type="Gene3D" id="3.40.120.10">
    <property type="entry name" value="Alpha-D-Glucose-1,6-Bisphosphate, subunit A, domain 3"/>
    <property type="match status" value="3"/>
</dbReference>
<dbReference type="PATRIC" id="fig|1350482.3.peg.1738"/>
<dbReference type="SUPFAM" id="SSF53448">
    <property type="entry name" value="Nucleotide-diphospho-sugar transferases"/>
    <property type="match status" value="1"/>
</dbReference>
<evidence type="ECO:0008006" key="15">
    <source>
        <dbReference type="Google" id="ProtNLM"/>
    </source>
</evidence>
<dbReference type="Pfam" id="PF00408">
    <property type="entry name" value="PGM_PMM_IV"/>
    <property type="match status" value="1"/>
</dbReference>
<dbReference type="InterPro" id="IPR016055">
    <property type="entry name" value="A-D-PHexomutase_a/b/a-I/II/III"/>
</dbReference>
<accession>A0A0M0F989</accession>
<reference evidence="13 14" key="1">
    <citation type="journal article" date="2015" name="Sci. Rep.">
        <title>Functional and structural properties of a novel cellulosome-like multienzyme complex: efficient glycoside hydrolysis of water-insoluble 7-xylosyl-10-deacetylpaclitaxel.</title>
        <authorList>
            <person name="Dou T.Y."/>
            <person name="Luan H.W."/>
            <person name="Ge G.B."/>
            <person name="Dong M.M."/>
            <person name="Zou H.F."/>
            <person name="He Y.Q."/>
            <person name="Cui P."/>
            <person name="Wang J.Y."/>
            <person name="Hao D.C."/>
            <person name="Yang S.L."/>
            <person name="Yang L."/>
        </authorList>
    </citation>
    <scope>NUCLEOTIDE SEQUENCE [LARGE SCALE GENOMIC DNA]</scope>
    <source>
        <strain evidence="13 14">F16</strain>
    </source>
</reference>
<dbReference type="Pfam" id="PF02879">
    <property type="entry name" value="PGM_PMM_II"/>
    <property type="match status" value="1"/>
</dbReference>
<evidence type="ECO:0000256" key="2">
    <source>
        <dbReference type="ARBA" id="ARBA00010231"/>
    </source>
</evidence>
<dbReference type="SUPFAM" id="SSF55957">
    <property type="entry name" value="Phosphoglucomutase, C-terminal domain"/>
    <property type="match status" value="1"/>
</dbReference>
<dbReference type="GO" id="GO:0008973">
    <property type="term" value="F:phosphopentomutase activity"/>
    <property type="evidence" value="ECO:0007669"/>
    <property type="project" value="TreeGrafter"/>
</dbReference>
<dbReference type="Pfam" id="PF12804">
    <property type="entry name" value="NTP_transf_3"/>
    <property type="match status" value="1"/>
</dbReference>
<dbReference type="SUPFAM" id="SSF53738">
    <property type="entry name" value="Phosphoglucomutase, first 3 domains"/>
    <property type="match status" value="2"/>
</dbReference>
<keyword evidence="3" id="KW-0597">Phosphoprotein</keyword>
<keyword evidence="4" id="KW-0479">Metal-binding</keyword>
<dbReference type="EMBL" id="ATNL01000007">
    <property type="protein sequence ID" value="KON74170.1"/>
    <property type="molecule type" value="Genomic_DNA"/>
</dbReference>
<dbReference type="InterPro" id="IPR005843">
    <property type="entry name" value="A-D-PHexomutase_C"/>
</dbReference>
<evidence type="ECO:0000256" key="3">
    <source>
        <dbReference type="ARBA" id="ARBA00022553"/>
    </source>
</evidence>
<keyword evidence="6" id="KW-0413">Isomerase</keyword>
<protein>
    <recommendedName>
        <fullName evidence="15">Glucosamine-1-phosphate N-acetyltransferase</fullName>
    </recommendedName>
</protein>
<dbReference type="InterPro" id="IPR025877">
    <property type="entry name" value="MobA-like_NTP_Trfase"/>
</dbReference>
<proteinExistence type="inferred from homology"/>
<dbReference type="InterPro" id="IPR005841">
    <property type="entry name" value="Alpha-D-phosphohexomutase_SF"/>
</dbReference>
<dbReference type="PANTHER" id="PTHR45745:SF1">
    <property type="entry name" value="PHOSPHOGLUCOMUTASE 2B-RELATED"/>
    <property type="match status" value="1"/>
</dbReference>
<evidence type="ECO:0000256" key="6">
    <source>
        <dbReference type="ARBA" id="ARBA00023235"/>
    </source>
</evidence>
<evidence type="ECO:0000259" key="9">
    <source>
        <dbReference type="Pfam" id="PF02878"/>
    </source>
</evidence>
<keyword evidence="14" id="KW-1185">Reference proteome</keyword>
<feature type="domain" description="Alpha-D-phosphohexomutase C-terminal" evidence="8">
    <location>
        <begin position="671"/>
        <end position="737"/>
    </location>
</feature>
<evidence type="ECO:0000256" key="5">
    <source>
        <dbReference type="ARBA" id="ARBA00022842"/>
    </source>
</evidence>
<evidence type="ECO:0000313" key="14">
    <source>
        <dbReference type="Proteomes" id="UP000037387"/>
    </source>
</evidence>
<evidence type="ECO:0000256" key="1">
    <source>
        <dbReference type="ARBA" id="ARBA00001946"/>
    </source>
</evidence>
<dbReference type="Proteomes" id="UP000037387">
    <property type="component" value="Unassembled WGS sequence"/>
</dbReference>
<evidence type="ECO:0000313" key="13">
    <source>
        <dbReference type="EMBL" id="KON74170.1"/>
    </source>
</evidence>
<dbReference type="RefSeq" id="WP_082379708.1">
    <property type="nucleotide sequence ID" value="NZ_KQ435289.1"/>
</dbReference>
<dbReference type="GO" id="GO:0016779">
    <property type="term" value="F:nucleotidyltransferase activity"/>
    <property type="evidence" value="ECO:0007669"/>
    <property type="project" value="UniProtKB-ARBA"/>
</dbReference>
<dbReference type="Gene3D" id="3.90.550.10">
    <property type="entry name" value="Spore Coat Polysaccharide Biosynthesis Protein SpsA, Chain A"/>
    <property type="match status" value="1"/>
</dbReference>
<evidence type="ECO:0000256" key="4">
    <source>
        <dbReference type="ARBA" id="ARBA00022723"/>
    </source>
</evidence>
<evidence type="ECO:0000259" key="12">
    <source>
        <dbReference type="Pfam" id="PF12804"/>
    </source>
</evidence>
<dbReference type="GO" id="GO:0005975">
    <property type="term" value="P:carbohydrate metabolic process"/>
    <property type="evidence" value="ECO:0007669"/>
    <property type="project" value="InterPro"/>
</dbReference>
<feature type="domain" description="MobA-like NTP transferase" evidence="12">
    <location>
        <begin position="29"/>
        <end position="215"/>
    </location>
</feature>